<proteinExistence type="predicted"/>
<dbReference type="AlphaFoldDB" id="A0A5B1CDA5"/>
<dbReference type="RefSeq" id="WP_068258741.1">
    <property type="nucleotide sequence ID" value="NZ_LWSK01000007.1"/>
</dbReference>
<dbReference type="SUPFAM" id="SSF53335">
    <property type="entry name" value="S-adenosyl-L-methionine-dependent methyltransferases"/>
    <property type="match status" value="1"/>
</dbReference>
<name>A0A5B1CDA5_9BACT</name>
<accession>A0A5B1CDA5</accession>
<dbReference type="EMBL" id="VRLW01000001">
    <property type="protein sequence ID" value="KAA1258221.1"/>
    <property type="molecule type" value="Genomic_DNA"/>
</dbReference>
<comment type="caution">
    <text evidence="1">The sequence shown here is derived from an EMBL/GenBank/DDBJ whole genome shotgun (WGS) entry which is preliminary data.</text>
</comment>
<keyword evidence="2" id="KW-1185">Reference proteome</keyword>
<protein>
    <recommendedName>
        <fullName evidence="3">Methyltransferase type 11 domain-containing protein</fullName>
    </recommendedName>
</protein>
<organism evidence="1 2">
    <name type="scientific">Rubripirellula obstinata</name>
    <dbReference type="NCBI Taxonomy" id="406547"/>
    <lineage>
        <taxon>Bacteria</taxon>
        <taxon>Pseudomonadati</taxon>
        <taxon>Planctomycetota</taxon>
        <taxon>Planctomycetia</taxon>
        <taxon>Pirellulales</taxon>
        <taxon>Pirellulaceae</taxon>
        <taxon>Rubripirellula</taxon>
    </lineage>
</organism>
<dbReference type="Proteomes" id="UP000322699">
    <property type="component" value="Unassembled WGS sequence"/>
</dbReference>
<dbReference type="Gene3D" id="3.40.50.150">
    <property type="entry name" value="Vaccinia Virus protein VP39"/>
    <property type="match status" value="1"/>
</dbReference>
<dbReference type="CDD" id="cd02440">
    <property type="entry name" value="AdoMet_MTases"/>
    <property type="match status" value="1"/>
</dbReference>
<evidence type="ECO:0008006" key="3">
    <source>
        <dbReference type="Google" id="ProtNLM"/>
    </source>
</evidence>
<dbReference type="InterPro" id="IPR029063">
    <property type="entry name" value="SAM-dependent_MTases_sf"/>
</dbReference>
<evidence type="ECO:0000313" key="2">
    <source>
        <dbReference type="Proteomes" id="UP000322699"/>
    </source>
</evidence>
<sequence>MTLARKAKSAVASIRFNMQVQSLPDRVYLRQVMLPAMARMKPANVLLAGTRRYTRRYPEAFDRQTTAVWTIDFDPTAAAFGNGQLHRTGDMCKVDQVFRGVRFDMIHINGLLGFGVDSPDNVLAMIKACHRVLQPSGYLMLGWDSDRTPDPTHNKEITSRFEHTGFLDAPARHTVTGIEGHDHVFDWFRRGDSEESNTMQCSKSFGFDIYPQSDKLD</sequence>
<reference evidence="1 2" key="1">
    <citation type="submission" date="2019-08" db="EMBL/GenBank/DDBJ databases">
        <title>Deep-cultivation of Planctomycetes and their phenomic and genomic characterization uncovers novel biology.</title>
        <authorList>
            <person name="Wiegand S."/>
            <person name="Jogler M."/>
            <person name="Boedeker C."/>
            <person name="Pinto D."/>
            <person name="Vollmers J."/>
            <person name="Rivas-Marin E."/>
            <person name="Kohn T."/>
            <person name="Peeters S.H."/>
            <person name="Heuer A."/>
            <person name="Rast P."/>
            <person name="Oberbeckmann S."/>
            <person name="Bunk B."/>
            <person name="Jeske O."/>
            <person name="Meyerdierks A."/>
            <person name="Storesund J.E."/>
            <person name="Kallscheuer N."/>
            <person name="Luecker S."/>
            <person name="Lage O.M."/>
            <person name="Pohl T."/>
            <person name="Merkel B.J."/>
            <person name="Hornburger P."/>
            <person name="Mueller R.-W."/>
            <person name="Bruemmer F."/>
            <person name="Labrenz M."/>
            <person name="Spormann A.M."/>
            <person name="Op Den Camp H."/>
            <person name="Overmann J."/>
            <person name="Amann R."/>
            <person name="Jetten M.S.M."/>
            <person name="Mascher T."/>
            <person name="Medema M.H."/>
            <person name="Devos D.P."/>
            <person name="Kaster A.-K."/>
            <person name="Ovreas L."/>
            <person name="Rohde M."/>
            <person name="Galperin M.Y."/>
            <person name="Jogler C."/>
        </authorList>
    </citation>
    <scope>NUCLEOTIDE SEQUENCE [LARGE SCALE GENOMIC DNA]</scope>
    <source>
        <strain evidence="1 2">LF1</strain>
    </source>
</reference>
<gene>
    <name evidence="1" type="ORF">LF1_07370</name>
</gene>
<evidence type="ECO:0000313" key="1">
    <source>
        <dbReference type="EMBL" id="KAA1258221.1"/>
    </source>
</evidence>